<dbReference type="EMBL" id="CAXAMN010025472">
    <property type="protein sequence ID" value="CAK9095346.1"/>
    <property type="molecule type" value="Genomic_DNA"/>
</dbReference>
<keyword evidence="3" id="KW-1185">Reference proteome</keyword>
<evidence type="ECO:0000256" key="1">
    <source>
        <dbReference type="SAM" id="MobiDB-lite"/>
    </source>
</evidence>
<name>A0ABP0R7M6_9DINO</name>
<sequence>MEALEPGEAIEGIEAIDGQELQFFLIDEILIHMPVTLSCTEDFFYEEDDLELLEKPRDAVAAQQQHDHGQRSEALGPVASPKRPRWSVSVQRLDVVVKGGPEESINTLKRRSAWSGPTLDVAGAAQRPEAHWPGGARRASLSPVSPCDDDGNAPCICPRILEGALLSKRDEAPTPRSRLFTFARAEPHRSSLQLRAREIARSPSSRGCLLSVGAQLRMRCLMALSPCNVDS</sequence>
<protein>
    <submittedName>
        <fullName evidence="2">Uncharacterized protein</fullName>
    </submittedName>
</protein>
<proteinExistence type="predicted"/>
<dbReference type="Proteomes" id="UP001642484">
    <property type="component" value="Unassembled WGS sequence"/>
</dbReference>
<comment type="caution">
    <text evidence="2">The sequence shown here is derived from an EMBL/GenBank/DDBJ whole genome shotgun (WGS) entry which is preliminary data.</text>
</comment>
<feature type="region of interest" description="Disordered" evidence="1">
    <location>
        <begin position="59"/>
        <end position="83"/>
    </location>
</feature>
<evidence type="ECO:0000313" key="2">
    <source>
        <dbReference type="EMBL" id="CAK9095346.1"/>
    </source>
</evidence>
<accession>A0ABP0R7M6</accession>
<gene>
    <name evidence="2" type="ORF">CCMP2556_LOCUS45419</name>
</gene>
<evidence type="ECO:0000313" key="3">
    <source>
        <dbReference type="Proteomes" id="UP001642484"/>
    </source>
</evidence>
<reference evidence="2 3" key="1">
    <citation type="submission" date="2024-02" db="EMBL/GenBank/DDBJ databases">
        <authorList>
            <person name="Chen Y."/>
            <person name="Shah S."/>
            <person name="Dougan E. K."/>
            <person name="Thang M."/>
            <person name="Chan C."/>
        </authorList>
    </citation>
    <scope>NUCLEOTIDE SEQUENCE [LARGE SCALE GENOMIC DNA]</scope>
</reference>
<organism evidence="2 3">
    <name type="scientific">Durusdinium trenchii</name>
    <dbReference type="NCBI Taxonomy" id="1381693"/>
    <lineage>
        <taxon>Eukaryota</taxon>
        <taxon>Sar</taxon>
        <taxon>Alveolata</taxon>
        <taxon>Dinophyceae</taxon>
        <taxon>Suessiales</taxon>
        <taxon>Symbiodiniaceae</taxon>
        <taxon>Durusdinium</taxon>
    </lineage>
</organism>